<evidence type="ECO:0008006" key="3">
    <source>
        <dbReference type="Google" id="ProtNLM"/>
    </source>
</evidence>
<evidence type="ECO:0000313" key="2">
    <source>
        <dbReference type="Proteomes" id="UP000070444"/>
    </source>
</evidence>
<organism evidence="1 2">
    <name type="scientific">Conidiobolus coronatus (strain ATCC 28846 / CBS 209.66 / NRRL 28638)</name>
    <name type="common">Delacroixia coronata</name>
    <dbReference type="NCBI Taxonomy" id="796925"/>
    <lineage>
        <taxon>Eukaryota</taxon>
        <taxon>Fungi</taxon>
        <taxon>Fungi incertae sedis</taxon>
        <taxon>Zoopagomycota</taxon>
        <taxon>Entomophthoromycotina</taxon>
        <taxon>Entomophthoromycetes</taxon>
        <taxon>Entomophthorales</taxon>
        <taxon>Ancylistaceae</taxon>
        <taxon>Conidiobolus</taxon>
    </lineage>
</organism>
<gene>
    <name evidence="1" type="ORF">CONCODRAFT_12036</name>
</gene>
<proteinExistence type="predicted"/>
<dbReference type="EMBL" id="KQ964758">
    <property type="protein sequence ID" value="KXN66171.1"/>
    <property type="molecule type" value="Genomic_DNA"/>
</dbReference>
<protein>
    <recommendedName>
        <fullName evidence="3">SPX domain-containing protein</fullName>
    </recommendedName>
</protein>
<keyword evidence="2" id="KW-1185">Reference proteome</keyword>
<dbReference type="AlphaFoldDB" id="A0A137NTX0"/>
<evidence type="ECO:0000313" key="1">
    <source>
        <dbReference type="EMBL" id="KXN66171.1"/>
    </source>
</evidence>
<reference evidence="1 2" key="1">
    <citation type="journal article" date="2015" name="Genome Biol. Evol.">
        <title>Phylogenomic analyses indicate that early fungi evolved digesting cell walls of algal ancestors of land plants.</title>
        <authorList>
            <person name="Chang Y."/>
            <person name="Wang S."/>
            <person name="Sekimoto S."/>
            <person name="Aerts A.L."/>
            <person name="Choi C."/>
            <person name="Clum A."/>
            <person name="LaButti K.M."/>
            <person name="Lindquist E.A."/>
            <person name="Yee Ngan C."/>
            <person name="Ohm R.A."/>
            <person name="Salamov A.A."/>
            <person name="Grigoriev I.V."/>
            <person name="Spatafora J.W."/>
            <person name="Berbee M.L."/>
        </authorList>
    </citation>
    <scope>NUCLEOTIDE SEQUENCE [LARGE SCALE GENOMIC DNA]</scope>
    <source>
        <strain evidence="1 2">NRRL 28638</strain>
    </source>
</reference>
<sequence>MPVGKYLQKKRLQKYCQGYIQYEKLIYHLKEVMDLDKRKFSHFAYDIIPNPKGNGYVVTPKVSEEEIEECYSKFVLELRHELDRVDAYFINFVNQVELKLNVVRSELFEKTFNTQFWPTKESNQFHFQNLLKELEVIKTIIEDFKTNIIPINKFTLIKIYEKQQYLVGKTSSKLETYDNGKEYLNWELDHWMDQPLINRYSFCSNGNNIICNLLKRIDCLISKCRIKFLPKVLNEELIF</sequence>
<dbReference type="Proteomes" id="UP000070444">
    <property type="component" value="Unassembled WGS sequence"/>
</dbReference>
<accession>A0A137NTX0</accession>
<name>A0A137NTX0_CONC2</name>